<dbReference type="PANTHER" id="PTHR37305:SF1">
    <property type="entry name" value="MEMBRANE PROTEIN"/>
    <property type="match status" value="1"/>
</dbReference>
<dbReference type="AlphaFoldDB" id="A0A402A3J7"/>
<keyword evidence="1" id="KW-0472">Membrane</keyword>
<evidence type="ECO:0000256" key="1">
    <source>
        <dbReference type="SAM" id="Phobius"/>
    </source>
</evidence>
<name>A0A402A3J7_9CHLR</name>
<feature type="transmembrane region" description="Helical" evidence="1">
    <location>
        <begin position="176"/>
        <end position="196"/>
    </location>
</feature>
<feature type="transmembrane region" description="Helical" evidence="1">
    <location>
        <begin position="124"/>
        <end position="156"/>
    </location>
</feature>
<dbReference type="RefSeq" id="WP_126581130.1">
    <property type="nucleotide sequence ID" value="NZ_BIFR01000001.1"/>
</dbReference>
<feature type="transmembrane region" description="Helical" evidence="1">
    <location>
        <begin position="208"/>
        <end position="229"/>
    </location>
</feature>
<dbReference type="EMBL" id="BIFR01000001">
    <property type="protein sequence ID" value="GCE13619.1"/>
    <property type="molecule type" value="Genomic_DNA"/>
</dbReference>
<keyword evidence="3" id="KW-1185">Reference proteome</keyword>
<accession>A0A402A3J7</accession>
<evidence type="ECO:0000313" key="2">
    <source>
        <dbReference type="EMBL" id="GCE13619.1"/>
    </source>
</evidence>
<keyword evidence="1" id="KW-0812">Transmembrane</keyword>
<feature type="transmembrane region" description="Helical" evidence="1">
    <location>
        <begin position="37"/>
        <end position="64"/>
    </location>
</feature>
<dbReference type="PANTHER" id="PTHR37305">
    <property type="entry name" value="INTEGRAL MEMBRANE PROTEIN-RELATED"/>
    <property type="match status" value="1"/>
</dbReference>
<dbReference type="OrthoDB" id="153365at2"/>
<reference evidence="3" key="1">
    <citation type="submission" date="2018-12" db="EMBL/GenBank/DDBJ databases">
        <title>Tengunoibacter tsumagoiensis gen. nov., sp. nov., Dictyobacter kobayashii sp. nov., D. alpinus sp. nov., and D. joshuensis sp. nov. and description of Dictyobacteraceae fam. nov. within the order Ktedonobacterales isolated from Tengu-no-mugimeshi.</title>
        <authorList>
            <person name="Wang C.M."/>
            <person name="Zheng Y."/>
            <person name="Sakai Y."/>
            <person name="Toyoda A."/>
            <person name="Minakuchi Y."/>
            <person name="Abe K."/>
            <person name="Yokota A."/>
            <person name="Yabe S."/>
        </authorList>
    </citation>
    <scope>NUCLEOTIDE SEQUENCE [LARGE SCALE GENOMIC DNA]</scope>
    <source>
        <strain evidence="3">Uno3</strain>
    </source>
</reference>
<evidence type="ECO:0008006" key="4">
    <source>
        <dbReference type="Google" id="ProtNLM"/>
    </source>
</evidence>
<gene>
    <name evidence="2" type="ORF">KTT_34780</name>
</gene>
<sequence length="303" mass="33148">MENTIARAVTPASSIAVSSPSFLGIIRGEIFKVSRMWVFWIALVLLIGIACFPYIIIMSLSSQATALKNTPLHFFYNSAETNLFVLRVFIGFFLIMLTANVFGREYQAGTIRILLGRGIGRLQLFFAKLLAVVILALLVFVGMLILNVLLQFIQMLVLAGNTDGLSKLDGTFWNNIWMYLGTVLISMAITVLLTVATSAIGRSLSFGLSAALAFFPADNIGIVFMRLGFRLTHNDFWNNATAYFLGPNLNAMAASIAPQYFSNPASGPLVTVDGTHTLLVALGYAVVFAVVSIILTWKRDVKE</sequence>
<proteinExistence type="predicted"/>
<protein>
    <recommendedName>
        <fullName evidence="4">ABC transporter permease</fullName>
    </recommendedName>
</protein>
<evidence type="ECO:0000313" key="3">
    <source>
        <dbReference type="Proteomes" id="UP000287352"/>
    </source>
</evidence>
<dbReference type="Proteomes" id="UP000287352">
    <property type="component" value="Unassembled WGS sequence"/>
</dbReference>
<organism evidence="2 3">
    <name type="scientific">Tengunoibacter tsumagoiensis</name>
    <dbReference type="NCBI Taxonomy" id="2014871"/>
    <lineage>
        <taxon>Bacteria</taxon>
        <taxon>Bacillati</taxon>
        <taxon>Chloroflexota</taxon>
        <taxon>Ktedonobacteria</taxon>
        <taxon>Ktedonobacterales</taxon>
        <taxon>Dictyobacteraceae</taxon>
        <taxon>Tengunoibacter</taxon>
    </lineage>
</organism>
<feature type="transmembrane region" description="Helical" evidence="1">
    <location>
        <begin position="278"/>
        <end position="297"/>
    </location>
</feature>
<dbReference type="Pfam" id="PF12730">
    <property type="entry name" value="ABC2_membrane_4"/>
    <property type="match status" value="1"/>
</dbReference>
<keyword evidence="1" id="KW-1133">Transmembrane helix</keyword>
<feature type="transmembrane region" description="Helical" evidence="1">
    <location>
        <begin position="84"/>
        <end position="103"/>
    </location>
</feature>
<comment type="caution">
    <text evidence="2">The sequence shown here is derived from an EMBL/GenBank/DDBJ whole genome shotgun (WGS) entry which is preliminary data.</text>
</comment>